<comment type="subcellular location">
    <subcellularLocation>
        <location evidence="1">Cell membrane</location>
        <topology evidence="1">Multi-pass membrane protein</topology>
    </subcellularLocation>
</comment>
<evidence type="ECO:0000256" key="11">
    <source>
        <dbReference type="SAM" id="MobiDB-lite"/>
    </source>
</evidence>
<dbReference type="FunFam" id="3.40.50.300:FF:000066">
    <property type="entry name" value="ABC transporter B family member 1"/>
    <property type="match status" value="2"/>
</dbReference>
<evidence type="ECO:0000256" key="7">
    <source>
        <dbReference type="ARBA" id="ARBA00022840"/>
    </source>
</evidence>
<keyword evidence="5" id="KW-0677">Repeat</keyword>
<dbReference type="SUPFAM" id="SSF90123">
    <property type="entry name" value="ABC transporter transmembrane region"/>
    <property type="match status" value="2"/>
</dbReference>
<keyword evidence="4 12" id="KW-0812">Transmembrane</keyword>
<dbReference type="PROSITE" id="PS50929">
    <property type="entry name" value="ABC_TM1F"/>
    <property type="match status" value="2"/>
</dbReference>
<feature type="transmembrane region" description="Helical" evidence="12">
    <location>
        <begin position="941"/>
        <end position="959"/>
    </location>
</feature>
<reference evidence="15 16" key="1">
    <citation type="journal article" date="2024" name="Nat. Commun.">
        <title>Phylogenomics reveals the evolutionary origins of lichenization in chlorophyte algae.</title>
        <authorList>
            <person name="Puginier C."/>
            <person name="Libourel C."/>
            <person name="Otte J."/>
            <person name="Skaloud P."/>
            <person name="Haon M."/>
            <person name="Grisel S."/>
            <person name="Petersen M."/>
            <person name="Berrin J.G."/>
            <person name="Delaux P.M."/>
            <person name="Dal Grande F."/>
            <person name="Keller J."/>
        </authorList>
    </citation>
    <scope>NUCLEOTIDE SEQUENCE [LARGE SCALE GENOMIC DNA]</scope>
    <source>
        <strain evidence="15 16">SAG 2043</strain>
    </source>
</reference>
<evidence type="ECO:0000256" key="4">
    <source>
        <dbReference type="ARBA" id="ARBA00022692"/>
    </source>
</evidence>
<feature type="domain" description="ABC transporter" evidence="13">
    <location>
        <begin position="382"/>
        <end position="618"/>
    </location>
</feature>
<dbReference type="Gene3D" id="3.40.50.300">
    <property type="entry name" value="P-loop containing nucleotide triphosphate hydrolases"/>
    <property type="match status" value="2"/>
</dbReference>
<keyword evidence="16" id="KW-1185">Reference proteome</keyword>
<comment type="similarity">
    <text evidence="2">Belongs to the ABC transporter superfamily. ABCB family. Multidrug resistance exporter (TC 3.A.1.201) subfamily.</text>
</comment>
<evidence type="ECO:0000256" key="12">
    <source>
        <dbReference type="SAM" id="Phobius"/>
    </source>
</evidence>
<feature type="compositionally biased region" description="Basic and acidic residues" evidence="11">
    <location>
        <begin position="626"/>
        <end position="643"/>
    </location>
</feature>
<keyword evidence="9 12" id="KW-0472">Membrane</keyword>
<accession>A0AAW1PNT9</accession>
<keyword evidence="7" id="KW-0067">ATP-binding</keyword>
<feature type="domain" description="ABC transporter" evidence="13">
    <location>
        <begin position="1028"/>
        <end position="1264"/>
    </location>
</feature>
<dbReference type="SMART" id="SM00382">
    <property type="entry name" value="AAA"/>
    <property type="match status" value="2"/>
</dbReference>
<feature type="transmembrane region" description="Helical" evidence="12">
    <location>
        <begin position="827"/>
        <end position="844"/>
    </location>
</feature>
<feature type="compositionally biased region" description="Polar residues" evidence="11">
    <location>
        <begin position="651"/>
        <end position="660"/>
    </location>
</feature>
<evidence type="ECO:0000256" key="1">
    <source>
        <dbReference type="ARBA" id="ARBA00004651"/>
    </source>
</evidence>
<evidence type="ECO:0000256" key="6">
    <source>
        <dbReference type="ARBA" id="ARBA00022741"/>
    </source>
</evidence>
<feature type="transmembrane region" description="Helical" evidence="12">
    <location>
        <begin position="749"/>
        <end position="769"/>
    </location>
</feature>
<dbReference type="CDD" id="cd03249">
    <property type="entry name" value="ABC_MTABC3_MDL1_MDL2"/>
    <property type="match status" value="2"/>
</dbReference>
<dbReference type="CDD" id="cd18577">
    <property type="entry name" value="ABC_6TM_Pgp_ABCB1_D1_like"/>
    <property type="match status" value="1"/>
</dbReference>
<gene>
    <name evidence="15" type="ORF">WJX72_007941</name>
</gene>
<feature type="transmembrane region" description="Helical" evidence="12">
    <location>
        <begin position="971"/>
        <end position="989"/>
    </location>
</feature>
<evidence type="ECO:0000256" key="8">
    <source>
        <dbReference type="ARBA" id="ARBA00022989"/>
    </source>
</evidence>
<feature type="transmembrane region" description="Helical" evidence="12">
    <location>
        <begin position="718"/>
        <end position="737"/>
    </location>
</feature>
<dbReference type="InterPro" id="IPR027417">
    <property type="entry name" value="P-loop_NTPase"/>
</dbReference>
<evidence type="ECO:0000256" key="2">
    <source>
        <dbReference type="ARBA" id="ARBA00007577"/>
    </source>
</evidence>
<dbReference type="PANTHER" id="PTHR43394">
    <property type="entry name" value="ATP-DEPENDENT PERMEASE MDL1, MITOCHONDRIAL"/>
    <property type="match status" value="1"/>
</dbReference>
<dbReference type="EMBL" id="JALJOR010000010">
    <property type="protein sequence ID" value="KAK9810283.1"/>
    <property type="molecule type" value="Genomic_DNA"/>
</dbReference>
<feature type="transmembrane region" description="Helical" evidence="12">
    <location>
        <begin position="58"/>
        <end position="84"/>
    </location>
</feature>
<evidence type="ECO:0000256" key="5">
    <source>
        <dbReference type="ARBA" id="ARBA00022737"/>
    </source>
</evidence>
<dbReference type="Pfam" id="PF00005">
    <property type="entry name" value="ABC_tran"/>
    <property type="match status" value="2"/>
</dbReference>
<dbReference type="PANTHER" id="PTHR43394:SF16">
    <property type="entry name" value="ABC TRANSPORTER B FAMILY MEMBER 4-LIKE ISOFORM X1"/>
    <property type="match status" value="1"/>
</dbReference>
<feature type="transmembrane region" description="Helical" evidence="12">
    <location>
        <begin position="104"/>
        <end position="127"/>
    </location>
</feature>
<keyword evidence="6" id="KW-0547">Nucleotide-binding</keyword>
<feature type="region of interest" description="Disordered" evidence="11">
    <location>
        <begin position="624"/>
        <end position="660"/>
    </location>
</feature>
<dbReference type="InterPro" id="IPR003593">
    <property type="entry name" value="AAA+_ATPase"/>
</dbReference>
<dbReference type="FunFam" id="1.20.1560.10:FF:000009">
    <property type="entry name" value="ABC transporter B family member 1"/>
    <property type="match status" value="1"/>
</dbReference>
<proteinExistence type="inferred from homology"/>
<feature type="domain" description="ABC transmembrane type-1" evidence="14">
    <location>
        <begin position="707"/>
        <end position="994"/>
    </location>
</feature>
<name>A0AAW1PNT9_9CHLO</name>
<keyword evidence="3" id="KW-0813">Transport</keyword>
<dbReference type="PROSITE" id="PS00211">
    <property type="entry name" value="ABC_TRANSPORTER_1"/>
    <property type="match status" value="2"/>
</dbReference>
<dbReference type="GO" id="GO:0010328">
    <property type="term" value="F:auxin influx transmembrane transporter activity"/>
    <property type="evidence" value="ECO:0007669"/>
    <property type="project" value="UniProtKB-ARBA"/>
</dbReference>
<dbReference type="GO" id="GO:0005524">
    <property type="term" value="F:ATP binding"/>
    <property type="evidence" value="ECO:0007669"/>
    <property type="project" value="UniProtKB-KW"/>
</dbReference>
<dbReference type="InterPro" id="IPR036640">
    <property type="entry name" value="ABC1_TM_sf"/>
</dbReference>
<dbReference type="GO" id="GO:0005743">
    <property type="term" value="C:mitochondrial inner membrane"/>
    <property type="evidence" value="ECO:0007669"/>
    <property type="project" value="TreeGrafter"/>
</dbReference>
<dbReference type="GO" id="GO:0016887">
    <property type="term" value="F:ATP hydrolysis activity"/>
    <property type="evidence" value="ECO:0007669"/>
    <property type="project" value="InterPro"/>
</dbReference>
<feature type="transmembrane region" description="Helical" evidence="12">
    <location>
        <begin position="851"/>
        <end position="868"/>
    </location>
</feature>
<organism evidence="15 16">
    <name type="scientific">[Myrmecia] bisecta</name>
    <dbReference type="NCBI Taxonomy" id="41462"/>
    <lineage>
        <taxon>Eukaryota</taxon>
        <taxon>Viridiplantae</taxon>
        <taxon>Chlorophyta</taxon>
        <taxon>core chlorophytes</taxon>
        <taxon>Trebouxiophyceae</taxon>
        <taxon>Trebouxiales</taxon>
        <taxon>Trebouxiaceae</taxon>
        <taxon>Myrmecia</taxon>
    </lineage>
</organism>
<evidence type="ECO:0000256" key="9">
    <source>
        <dbReference type="ARBA" id="ARBA00023136"/>
    </source>
</evidence>
<protein>
    <submittedName>
        <fullName evidence="15">Uncharacterized protein</fullName>
    </submittedName>
</protein>
<dbReference type="InterPro" id="IPR003439">
    <property type="entry name" value="ABC_transporter-like_ATP-bd"/>
</dbReference>
<dbReference type="Proteomes" id="UP001489004">
    <property type="component" value="Unassembled WGS sequence"/>
</dbReference>
<dbReference type="PROSITE" id="PS50893">
    <property type="entry name" value="ABC_TRANSPORTER_2"/>
    <property type="match status" value="2"/>
</dbReference>
<evidence type="ECO:0000256" key="3">
    <source>
        <dbReference type="ARBA" id="ARBA00022448"/>
    </source>
</evidence>
<dbReference type="GO" id="GO:0005886">
    <property type="term" value="C:plasma membrane"/>
    <property type="evidence" value="ECO:0007669"/>
    <property type="project" value="UniProtKB-SubCell"/>
</dbReference>
<feature type="domain" description="ABC transmembrane type-1" evidence="14">
    <location>
        <begin position="61"/>
        <end position="348"/>
    </location>
</feature>
<dbReference type="GO" id="GO:0010329">
    <property type="term" value="F:auxin efflux transmembrane transporter activity"/>
    <property type="evidence" value="ECO:0007669"/>
    <property type="project" value="UniProtKB-ARBA"/>
</dbReference>
<evidence type="ECO:0000256" key="10">
    <source>
        <dbReference type="ARBA" id="ARBA00023180"/>
    </source>
</evidence>
<evidence type="ECO:0000259" key="14">
    <source>
        <dbReference type="PROSITE" id="PS50929"/>
    </source>
</evidence>
<dbReference type="AlphaFoldDB" id="A0AAW1PNT9"/>
<comment type="caution">
    <text evidence="15">The sequence shown here is derived from an EMBL/GenBank/DDBJ whole genome shotgun (WGS) entry which is preliminary data.</text>
</comment>
<sequence length="1272" mass="137355">MAAGNGAPAKAVMEVFSAATLQADSTGTKTSDKPVDPVSPPAVPFPLLFSTADRRDKLLMLFGTVGAIANGAALPAFSIIFGKILNTLGEGTGKADLVREVNKVTLYFVWLAIGTLICSYLEVAFWMQTGTRQTNRIRQRYLQAVLRQDVPFFDVKASTGQLLQGLNEDTLAIQNAIGEKVGNCQHHLATFIFGMAIAFWKGWSMTLVILAVTPLLAGAGAILAIYMGKMSTKAGDAYGRANSIASEALASIRTVVAFNSEQNTLQTYMQSLLLPQKMGITSSILQGTVLGVTNFIFLSSYALALWYGSTRVRANDYTGGDVMNVLFAALIGGFALGQAAPNLQYFQTGRVAGARVFEMLKRKPEIDEEDPGLIPEQVEGHVELRNVGFSYPARPDVQVFSNFSLSVPAGKTVALVGQSGSGKSTVVQLCERFYDPQQGQVLLDGHDLRQLELKWLREQVGLVSQEPTLFATTIFHNIAFGKAGATTLEVEAAAAAANAHNFISSLPKGYQTPVGEKGVQMSGGQKQRIAIARAILKNPKVLLLDEATSALDSQSERIVQAALDHLMKGRTTIVVAHRLSTIMSADSIAVVQGGKIVEQGTHTDLIANPVGAYAGLVKLQQQAYQKHKEHDEESDGEHSQRDPDEVDTLPVNDSQKSMTTSRHIHKSFAAEKGKPSQNFVERADEVMAKAGFWRLLQYNRPELHWAVVGACASAVNGLIMPAFSLCLSGILAVFYTTDYAYMKREVAKWCLVFLGTGTGALLACIFQQYSFGVMGQRLTRRLRGILMAAILHQELGWFDREENSSGAISGRLATDTVSIRGAVGDQVGISIQSIVTFVAAYVIAFTAGWKMTLVVTSTVPLLLLAAWIQGRFMMGFESKAGELFDQANQTASEAFSSIRTVAAFSLRTQIGRLYSKLLEGPTAASVKRSHASGLGFGASQFIMMAVYALAFWYGGLLISRDEISFKNMLKVFFAILMSAFGISQAQMAFPDLTKASAAVVRVFSVIDRKPKIDSNAPGKELGKVVGHVELVNITFAYPQRPDIMVFKGFSLAVAAGRTLALVGQSGSGKSTVIGLIERFYDPLKGQVLLDGQDIRTLQLHWLRSQIALVSQEPALFSCSILQNICYGRPDATLEEARAAARAANAHDFISSAPEGYDTQVGEGGIQLSGGQKQRVAIARAILKNPRILCLDEATSALDAESERLVQEALEHVSEGRTTIIIAHRLSTVRNANVIAVVQQGKILEQGTHEELLRNPTGGYAALVRGQQQAKQA</sequence>
<dbReference type="Gene3D" id="1.20.1560.10">
    <property type="entry name" value="ABC transporter type 1, transmembrane domain"/>
    <property type="match status" value="1"/>
</dbReference>
<evidence type="ECO:0000313" key="15">
    <source>
        <dbReference type="EMBL" id="KAK9810283.1"/>
    </source>
</evidence>
<evidence type="ECO:0000313" key="16">
    <source>
        <dbReference type="Proteomes" id="UP001489004"/>
    </source>
</evidence>
<dbReference type="GO" id="GO:0015421">
    <property type="term" value="F:ABC-type oligopeptide transporter activity"/>
    <property type="evidence" value="ECO:0007669"/>
    <property type="project" value="TreeGrafter"/>
</dbReference>
<dbReference type="InterPro" id="IPR017871">
    <property type="entry name" value="ABC_transporter-like_CS"/>
</dbReference>
<dbReference type="CDD" id="cd18578">
    <property type="entry name" value="ABC_6TM_Pgp_ABCB1_D2_like"/>
    <property type="match status" value="1"/>
</dbReference>
<dbReference type="GO" id="GO:0090374">
    <property type="term" value="P:oligopeptide export from mitochondrion"/>
    <property type="evidence" value="ECO:0007669"/>
    <property type="project" value="TreeGrafter"/>
</dbReference>
<dbReference type="InterPro" id="IPR011527">
    <property type="entry name" value="ABC1_TM_dom"/>
</dbReference>
<feature type="transmembrane region" description="Helical" evidence="12">
    <location>
        <begin position="319"/>
        <end position="340"/>
    </location>
</feature>
<keyword evidence="10" id="KW-0325">Glycoprotein</keyword>
<feature type="transmembrane region" description="Helical" evidence="12">
    <location>
        <begin position="205"/>
        <end position="227"/>
    </location>
</feature>
<dbReference type="Pfam" id="PF00664">
    <property type="entry name" value="ABC_membrane"/>
    <property type="match status" value="2"/>
</dbReference>
<keyword evidence="8 12" id="KW-1133">Transmembrane helix</keyword>
<evidence type="ECO:0000259" key="13">
    <source>
        <dbReference type="PROSITE" id="PS50893"/>
    </source>
</evidence>
<dbReference type="SUPFAM" id="SSF52540">
    <property type="entry name" value="P-loop containing nucleoside triphosphate hydrolases"/>
    <property type="match status" value="2"/>
</dbReference>
<dbReference type="InterPro" id="IPR039421">
    <property type="entry name" value="Type_1_exporter"/>
</dbReference>
<feature type="transmembrane region" description="Helical" evidence="12">
    <location>
        <begin position="284"/>
        <end position="307"/>
    </location>
</feature>